<comment type="caution">
    <text evidence="3">The sequence shown here is derived from an EMBL/GenBank/DDBJ whole genome shotgun (WGS) entry which is preliminary data.</text>
</comment>
<dbReference type="OrthoDB" id="2121889at2759"/>
<evidence type="ECO:0000256" key="2">
    <source>
        <dbReference type="SAM" id="Phobius"/>
    </source>
</evidence>
<evidence type="ECO:0000313" key="4">
    <source>
        <dbReference type="Proteomes" id="UP000319731"/>
    </source>
</evidence>
<organism evidence="3 4">
    <name type="scientific">Synchytrium microbalum</name>
    <dbReference type="NCBI Taxonomy" id="1806994"/>
    <lineage>
        <taxon>Eukaryota</taxon>
        <taxon>Fungi</taxon>
        <taxon>Fungi incertae sedis</taxon>
        <taxon>Chytridiomycota</taxon>
        <taxon>Chytridiomycota incertae sedis</taxon>
        <taxon>Chytridiomycetes</taxon>
        <taxon>Synchytriales</taxon>
        <taxon>Synchytriaceae</taxon>
        <taxon>Synchytrium</taxon>
    </lineage>
</organism>
<dbReference type="AlphaFoldDB" id="A0A507CA31"/>
<name>A0A507CA31_9FUNG</name>
<dbReference type="Proteomes" id="UP000319731">
    <property type="component" value="Unassembled WGS sequence"/>
</dbReference>
<sequence>MEGAGTLNLLSPGDHSGHSHLHNGNSNHNQSNGNNHHNQGNGFRGVLPGVVLGGMMGYLFGRSRNQTHVPITIPDDRQPFANGPTQRSYRTTIPRVPDTPPEPPLPPSYSHPRHHVQVSGIPPVPSNPGRRWTCSFCLMILFGFIITIIITASTVHPSEMTKQLIMGERYLEDVDGRWLDSLTIAGASDVEGYIFTTKPRVGEIITLPPKRIQVALNAGQYHYMVYNLLGGSTLGVSWSFTTLGLPCRLLIIRSTEAFEQWRTTGGLRSDMKIHDQVANVGEYTLITEGHDNPEYYIIFLQTNFQARTSGTADFYITSNTYALTDPKPDHSCMVGAGDCEFAFKALQEPYYLLLVAPPIGDSYTVNVNYAQRKGAVVAVFVSLGTACAVCILIITVSWCGVQLLYLLGMSVVEGMYRLWLNMTSCCRSVGRRLSGYSSPAPAYDEEDPEAGLGGSDAERQPLLPSAPSSIGELPQQTVVNGQPILPFNPSFYDLPRPDAPPPAYTPIDQFGDPNGAPRGGPRGGPRP</sequence>
<feature type="region of interest" description="Disordered" evidence="1">
    <location>
        <begin position="489"/>
        <end position="527"/>
    </location>
</feature>
<evidence type="ECO:0000313" key="3">
    <source>
        <dbReference type="EMBL" id="TPX36029.1"/>
    </source>
</evidence>
<feature type="compositionally biased region" description="Low complexity" evidence="1">
    <location>
        <begin position="22"/>
        <end position="42"/>
    </location>
</feature>
<proteinExistence type="predicted"/>
<feature type="region of interest" description="Disordered" evidence="1">
    <location>
        <begin position="437"/>
        <end position="475"/>
    </location>
</feature>
<dbReference type="GeneID" id="42002995"/>
<feature type="region of interest" description="Disordered" evidence="1">
    <location>
        <begin position="1"/>
        <end position="42"/>
    </location>
</feature>
<reference evidence="3 4" key="1">
    <citation type="journal article" date="2019" name="Sci. Rep.">
        <title>Comparative genomics of chytrid fungi reveal insights into the obligate biotrophic and pathogenic lifestyle of Synchytrium endobioticum.</title>
        <authorList>
            <person name="van de Vossenberg B.T.L.H."/>
            <person name="Warris S."/>
            <person name="Nguyen H.D.T."/>
            <person name="van Gent-Pelzer M.P.E."/>
            <person name="Joly D.L."/>
            <person name="van de Geest H.C."/>
            <person name="Bonants P.J.M."/>
            <person name="Smith D.S."/>
            <person name="Levesque C.A."/>
            <person name="van der Lee T.A.J."/>
        </authorList>
    </citation>
    <scope>NUCLEOTIDE SEQUENCE [LARGE SCALE GENOMIC DNA]</scope>
    <source>
        <strain evidence="3 4">JEL517</strain>
    </source>
</reference>
<gene>
    <name evidence="3" type="ORF">SmJEL517_g01770</name>
</gene>
<keyword evidence="2" id="KW-0472">Membrane</keyword>
<feature type="transmembrane region" description="Helical" evidence="2">
    <location>
        <begin position="374"/>
        <end position="407"/>
    </location>
</feature>
<dbReference type="RefSeq" id="XP_031026414.1">
    <property type="nucleotide sequence ID" value="XM_031167698.1"/>
</dbReference>
<feature type="compositionally biased region" description="Gly residues" evidence="1">
    <location>
        <begin position="517"/>
        <end position="527"/>
    </location>
</feature>
<keyword evidence="2" id="KW-1133">Transmembrane helix</keyword>
<dbReference type="EMBL" id="QEAO01000006">
    <property type="protein sequence ID" value="TPX36029.1"/>
    <property type="molecule type" value="Genomic_DNA"/>
</dbReference>
<evidence type="ECO:0000256" key="1">
    <source>
        <dbReference type="SAM" id="MobiDB-lite"/>
    </source>
</evidence>
<feature type="transmembrane region" description="Helical" evidence="2">
    <location>
        <begin position="42"/>
        <end position="61"/>
    </location>
</feature>
<keyword evidence="4" id="KW-1185">Reference proteome</keyword>
<keyword evidence="2" id="KW-0812">Transmembrane</keyword>
<protein>
    <submittedName>
        <fullName evidence="3">Uncharacterized protein</fullName>
    </submittedName>
</protein>
<feature type="transmembrane region" description="Helical" evidence="2">
    <location>
        <begin position="136"/>
        <end position="155"/>
    </location>
</feature>
<feature type="region of interest" description="Disordered" evidence="1">
    <location>
        <begin position="71"/>
        <end position="103"/>
    </location>
</feature>
<accession>A0A507CA31</accession>